<keyword evidence="4" id="KW-1185">Reference proteome</keyword>
<evidence type="ECO:0000256" key="1">
    <source>
        <dbReference type="ARBA" id="ARBA00022801"/>
    </source>
</evidence>
<dbReference type="Proteomes" id="UP001501671">
    <property type="component" value="Unassembled WGS sequence"/>
</dbReference>
<evidence type="ECO:0000313" key="3">
    <source>
        <dbReference type="EMBL" id="GAA4330488.1"/>
    </source>
</evidence>
<gene>
    <name evidence="3" type="ORF">GCM10023144_18230</name>
</gene>
<accession>A0ABP8GVT6</accession>
<comment type="caution">
    <text evidence="3">The sequence shown here is derived from an EMBL/GenBank/DDBJ whole genome shotgun (WGS) entry which is preliminary data.</text>
</comment>
<name>A0ABP8GVT6_9BURK</name>
<reference evidence="4" key="1">
    <citation type="journal article" date="2019" name="Int. J. Syst. Evol. Microbiol.">
        <title>The Global Catalogue of Microorganisms (GCM) 10K type strain sequencing project: providing services to taxonomists for standard genome sequencing and annotation.</title>
        <authorList>
            <consortium name="The Broad Institute Genomics Platform"/>
            <consortium name="The Broad Institute Genome Sequencing Center for Infectious Disease"/>
            <person name="Wu L."/>
            <person name="Ma J."/>
        </authorList>
    </citation>
    <scope>NUCLEOTIDE SEQUENCE [LARGE SCALE GENOMIC DNA]</scope>
    <source>
        <strain evidence="4">JCM 17666</strain>
    </source>
</reference>
<organism evidence="3 4">
    <name type="scientific">Pigmentiphaga soli</name>
    <dbReference type="NCBI Taxonomy" id="1007095"/>
    <lineage>
        <taxon>Bacteria</taxon>
        <taxon>Pseudomonadati</taxon>
        <taxon>Pseudomonadota</taxon>
        <taxon>Betaproteobacteria</taxon>
        <taxon>Burkholderiales</taxon>
        <taxon>Alcaligenaceae</taxon>
        <taxon>Pigmentiphaga</taxon>
    </lineage>
</organism>
<evidence type="ECO:0000259" key="2">
    <source>
        <dbReference type="Pfam" id="PF00857"/>
    </source>
</evidence>
<dbReference type="SUPFAM" id="SSF52499">
    <property type="entry name" value="Isochorismatase-like hydrolases"/>
    <property type="match status" value="1"/>
</dbReference>
<dbReference type="PANTHER" id="PTHR43540:SF1">
    <property type="entry name" value="ISOCHORISMATASE HYDROLASE"/>
    <property type="match status" value="1"/>
</dbReference>
<keyword evidence="1" id="KW-0378">Hydrolase</keyword>
<feature type="domain" description="Isochorismatase-like" evidence="2">
    <location>
        <begin position="22"/>
        <end position="196"/>
    </location>
</feature>
<sequence>MDDLVFETQGFGQRMGIGASPALLIVDFTVGFNDPRSFGGGNIGDAVRATADLLQLARTLHWPIAHTKIVYADDGSDLNIHCLKVPKLATLTEGNPLSEFVPELMPRPGETVIRKRLPSAFFGTDLAGILMARRVDTLFIAGCTTSGCVRASTLDAMCHGFRPMVVSDCVGDRSHSAHQNSLFDLGKKYADIVTLDEAAELATQFETKVR</sequence>
<dbReference type="Gene3D" id="3.40.50.850">
    <property type="entry name" value="Isochorismatase-like"/>
    <property type="match status" value="1"/>
</dbReference>
<dbReference type="InterPro" id="IPR000868">
    <property type="entry name" value="Isochorismatase-like_dom"/>
</dbReference>
<dbReference type="InterPro" id="IPR050272">
    <property type="entry name" value="Isochorismatase-like_hydrls"/>
</dbReference>
<evidence type="ECO:0000313" key="4">
    <source>
        <dbReference type="Proteomes" id="UP001501671"/>
    </source>
</evidence>
<dbReference type="InterPro" id="IPR036380">
    <property type="entry name" value="Isochorismatase-like_sf"/>
</dbReference>
<dbReference type="EMBL" id="BAABFO010000007">
    <property type="protein sequence ID" value="GAA4330488.1"/>
    <property type="molecule type" value="Genomic_DNA"/>
</dbReference>
<proteinExistence type="predicted"/>
<dbReference type="PANTHER" id="PTHR43540">
    <property type="entry name" value="PEROXYUREIDOACRYLATE/UREIDOACRYLATE AMIDOHYDROLASE-RELATED"/>
    <property type="match status" value="1"/>
</dbReference>
<dbReference type="Pfam" id="PF00857">
    <property type="entry name" value="Isochorismatase"/>
    <property type="match status" value="1"/>
</dbReference>
<protein>
    <submittedName>
        <fullName evidence="3">Isochorismatase family protein</fullName>
    </submittedName>
</protein>
<dbReference type="RefSeq" id="WP_425570218.1">
    <property type="nucleotide sequence ID" value="NZ_BAABFO010000007.1"/>
</dbReference>